<gene>
    <name evidence="2" type="ORF">LOC68_08545</name>
</gene>
<dbReference type="Proteomes" id="UP001139103">
    <property type="component" value="Unassembled WGS sequence"/>
</dbReference>
<protein>
    <recommendedName>
        <fullName evidence="4">Secreted protein</fullName>
    </recommendedName>
</protein>
<evidence type="ECO:0000256" key="1">
    <source>
        <dbReference type="SAM" id="SignalP"/>
    </source>
</evidence>
<accession>A0A9X1MLC5</accession>
<feature type="signal peptide" evidence="1">
    <location>
        <begin position="1"/>
        <end position="25"/>
    </location>
</feature>
<comment type="caution">
    <text evidence="2">The sequence shown here is derived from an EMBL/GenBank/DDBJ whole genome shotgun (WGS) entry which is preliminary data.</text>
</comment>
<proteinExistence type="predicted"/>
<feature type="chain" id="PRO_5040783257" description="Secreted protein" evidence="1">
    <location>
        <begin position="26"/>
        <end position="150"/>
    </location>
</feature>
<keyword evidence="3" id="KW-1185">Reference proteome</keyword>
<dbReference type="EMBL" id="JAJKFT010000004">
    <property type="protein sequence ID" value="MCC9628442.1"/>
    <property type="molecule type" value="Genomic_DNA"/>
</dbReference>
<organism evidence="2 3">
    <name type="scientific">Blastopirellula sediminis</name>
    <dbReference type="NCBI Taxonomy" id="2894196"/>
    <lineage>
        <taxon>Bacteria</taxon>
        <taxon>Pseudomonadati</taxon>
        <taxon>Planctomycetota</taxon>
        <taxon>Planctomycetia</taxon>
        <taxon>Pirellulales</taxon>
        <taxon>Pirellulaceae</taxon>
        <taxon>Blastopirellula</taxon>
    </lineage>
</organism>
<name>A0A9X1MLC5_9BACT</name>
<evidence type="ECO:0000313" key="2">
    <source>
        <dbReference type="EMBL" id="MCC9628442.1"/>
    </source>
</evidence>
<keyword evidence="1" id="KW-0732">Signal</keyword>
<dbReference type="AlphaFoldDB" id="A0A9X1MLC5"/>
<evidence type="ECO:0000313" key="3">
    <source>
        <dbReference type="Proteomes" id="UP001139103"/>
    </source>
</evidence>
<reference evidence="2" key="1">
    <citation type="submission" date="2021-11" db="EMBL/GenBank/DDBJ databases">
        <title>Genome sequence.</title>
        <authorList>
            <person name="Sun Q."/>
        </authorList>
    </citation>
    <scope>NUCLEOTIDE SEQUENCE</scope>
    <source>
        <strain evidence="2">JC732</strain>
    </source>
</reference>
<evidence type="ECO:0008006" key="4">
    <source>
        <dbReference type="Google" id="ProtNLM"/>
    </source>
</evidence>
<sequence length="150" mass="15915">MFGLLRKTAVLSVILSLLLQTASFAAPSACCCAKEAYSTTAHRCCRSTASNERRSGCPHCQRHVAANTSCGDGESVRGDSTCHCHLVPLNLGDSLISSEGVLADAVALTPFADELAKLEVVCAPRPAIATAHLPFPDSDFRRIVLCVWLT</sequence>
<dbReference type="RefSeq" id="WP_230217711.1">
    <property type="nucleotide sequence ID" value="NZ_JAJKFT010000004.1"/>
</dbReference>